<sequence length="68" mass="8103">MVSCLLLLSQPDKLLHENVFIPFQPFNLFLQPKLTHLYTSWQRSILQLRLLWLAVPLQRWFPSIDGLQ</sequence>
<name>A0A0A9EYL1_ARUDO</name>
<accession>A0A0A9EYL1</accession>
<dbReference type="EMBL" id="GBRH01193832">
    <property type="protein sequence ID" value="JAE04064.1"/>
    <property type="molecule type" value="Transcribed_RNA"/>
</dbReference>
<protein>
    <submittedName>
        <fullName evidence="1">Uncharacterized protein</fullName>
    </submittedName>
</protein>
<reference evidence="1" key="2">
    <citation type="journal article" date="2015" name="Data Brief">
        <title>Shoot transcriptome of the giant reed, Arundo donax.</title>
        <authorList>
            <person name="Barrero R.A."/>
            <person name="Guerrero F.D."/>
            <person name="Moolhuijzen P."/>
            <person name="Goolsby J.A."/>
            <person name="Tidwell J."/>
            <person name="Bellgard S.E."/>
            <person name="Bellgard M.I."/>
        </authorList>
    </citation>
    <scope>NUCLEOTIDE SEQUENCE</scope>
    <source>
        <tissue evidence="1">Shoot tissue taken approximately 20 cm above the soil surface</tissue>
    </source>
</reference>
<evidence type="ECO:0000313" key="1">
    <source>
        <dbReference type="EMBL" id="JAE04064.1"/>
    </source>
</evidence>
<dbReference type="AlphaFoldDB" id="A0A0A9EYL1"/>
<reference evidence="1" key="1">
    <citation type="submission" date="2014-09" db="EMBL/GenBank/DDBJ databases">
        <authorList>
            <person name="Magalhaes I.L.F."/>
            <person name="Oliveira U."/>
            <person name="Santos F.R."/>
            <person name="Vidigal T.H.D.A."/>
            <person name="Brescovit A.D."/>
            <person name="Santos A.J."/>
        </authorList>
    </citation>
    <scope>NUCLEOTIDE SEQUENCE</scope>
    <source>
        <tissue evidence="1">Shoot tissue taken approximately 20 cm above the soil surface</tissue>
    </source>
</reference>
<organism evidence="1">
    <name type="scientific">Arundo donax</name>
    <name type="common">Giant reed</name>
    <name type="synonym">Donax arundinaceus</name>
    <dbReference type="NCBI Taxonomy" id="35708"/>
    <lineage>
        <taxon>Eukaryota</taxon>
        <taxon>Viridiplantae</taxon>
        <taxon>Streptophyta</taxon>
        <taxon>Embryophyta</taxon>
        <taxon>Tracheophyta</taxon>
        <taxon>Spermatophyta</taxon>
        <taxon>Magnoliopsida</taxon>
        <taxon>Liliopsida</taxon>
        <taxon>Poales</taxon>
        <taxon>Poaceae</taxon>
        <taxon>PACMAD clade</taxon>
        <taxon>Arundinoideae</taxon>
        <taxon>Arundineae</taxon>
        <taxon>Arundo</taxon>
    </lineage>
</organism>
<proteinExistence type="predicted"/>